<organism evidence="2 3">
    <name type="scientific">Labilithrix luteola</name>
    <dbReference type="NCBI Taxonomy" id="1391654"/>
    <lineage>
        <taxon>Bacteria</taxon>
        <taxon>Pseudomonadati</taxon>
        <taxon>Myxococcota</taxon>
        <taxon>Polyangia</taxon>
        <taxon>Polyangiales</taxon>
        <taxon>Labilitrichaceae</taxon>
        <taxon>Labilithrix</taxon>
    </lineage>
</organism>
<name>A0A0K1PLY3_9BACT</name>
<dbReference type="KEGG" id="llu:AKJ09_01212"/>
<keyword evidence="3" id="KW-1185">Reference proteome</keyword>
<dbReference type="STRING" id="1391654.AKJ09_01212"/>
<evidence type="ECO:0000256" key="1">
    <source>
        <dbReference type="SAM" id="MobiDB-lite"/>
    </source>
</evidence>
<accession>A0A0K1PLY3</accession>
<feature type="region of interest" description="Disordered" evidence="1">
    <location>
        <begin position="1"/>
        <end position="34"/>
    </location>
</feature>
<reference evidence="2 3" key="1">
    <citation type="submission" date="2015-08" db="EMBL/GenBank/DDBJ databases">
        <authorList>
            <person name="Babu N.S."/>
            <person name="Beckwith C.J."/>
            <person name="Beseler K.G."/>
            <person name="Brison A."/>
            <person name="Carone J.V."/>
            <person name="Caskin T.P."/>
            <person name="Diamond M."/>
            <person name="Durham M.E."/>
            <person name="Foxe J.M."/>
            <person name="Go M."/>
            <person name="Henderson B.A."/>
            <person name="Jones I.B."/>
            <person name="McGettigan J.A."/>
            <person name="Micheletti S.J."/>
            <person name="Nasrallah M.E."/>
            <person name="Ortiz D."/>
            <person name="Piller C.R."/>
            <person name="Privatt S.R."/>
            <person name="Schneider S.L."/>
            <person name="Sharp S."/>
            <person name="Smith T.C."/>
            <person name="Stanton J.D."/>
            <person name="Ullery H.E."/>
            <person name="Wilson R.J."/>
            <person name="Serrano M.G."/>
            <person name="Buck G."/>
            <person name="Lee V."/>
            <person name="Wang Y."/>
            <person name="Carvalho R."/>
            <person name="Voegtly L."/>
            <person name="Shi R."/>
            <person name="Duckworth R."/>
            <person name="Johnson A."/>
            <person name="Loviza R."/>
            <person name="Walstead R."/>
            <person name="Shah Z."/>
            <person name="Kiflezghi M."/>
            <person name="Wade K."/>
            <person name="Ball S.L."/>
            <person name="Bradley K.W."/>
            <person name="Asai D.J."/>
            <person name="Bowman C.A."/>
            <person name="Russell D.A."/>
            <person name="Pope W.H."/>
            <person name="Jacobs-Sera D."/>
            <person name="Hendrix R.W."/>
            <person name="Hatfull G.F."/>
        </authorList>
    </citation>
    <scope>NUCLEOTIDE SEQUENCE [LARGE SCALE GENOMIC DNA]</scope>
    <source>
        <strain evidence="2 3">DSM 27648</strain>
    </source>
</reference>
<proteinExistence type="predicted"/>
<sequence length="45" mass="4961">MKVHVKKSVGSSRRIPTALGRAHMGDGATKRGHHEFEARLPLALR</sequence>
<protein>
    <submittedName>
        <fullName evidence="2">Uncharacterized protein</fullName>
    </submittedName>
</protein>
<gene>
    <name evidence="2" type="ORF">AKJ09_01212</name>
</gene>
<evidence type="ECO:0000313" key="2">
    <source>
        <dbReference type="EMBL" id="AKU94548.1"/>
    </source>
</evidence>
<dbReference type="EMBL" id="CP012333">
    <property type="protein sequence ID" value="AKU94548.1"/>
    <property type="molecule type" value="Genomic_DNA"/>
</dbReference>
<evidence type="ECO:0000313" key="3">
    <source>
        <dbReference type="Proteomes" id="UP000064967"/>
    </source>
</evidence>
<dbReference type="AlphaFoldDB" id="A0A0K1PLY3"/>
<dbReference type="Proteomes" id="UP000064967">
    <property type="component" value="Chromosome"/>
</dbReference>